<evidence type="ECO:0000313" key="1">
    <source>
        <dbReference type="EMBL" id="KAK1890698.1"/>
    </source>
</evidence>
<dbReference type="Proteomes" id="UP001228049">
    <property type="component" value="Unassembled WGS sequence"/>
</dbReference>
<keyword evidence="2" id="KW-1185">Reference proteome</keyword>
<sequence>SVKRQNTHRGVNGESRFRPASTVELDLSSGQGLALHVLEELSRSVFCFPG</sequence>
<reference evidence="1" key="1">
    <citation type="submission" date="2023-04" db="EMBL/GenBank/DDBJ databases">
        <title>Chromosome-level genome of Chaenocephalus aceratus.</title>
        <authorList>
            <person name="Park H."/>
        </authorList>
    </citation>
    <scope>NUCLEOTIDE SEQUENCE</scope>
    <source>
        <strain evidence="1">DE</strain>
        <tissue evidence="1">Muscle</tissue>
    </source>
</reference>
<accession>A0AAD9BX79</accession>
<organism evidence="1 2">
    <name type="scientific">Dissostichus eleginoides</name>
    <name type="common">Patagonian toothfish</name>
    <name type="synonym">Dissostichus amissus</name>
    <dbReference type="NCBI Taxonomy" id="100907"/>
    <lineage>
        <taxon>Eukaryota</taxon>
        <taxon>Metazoa</taxon>
        <taxon>Chordata</taxon>
        <taxon>Craniata</taxon>
        <taxon>Vertebrata</taxon>
        <taxon>Euteleostomi</taxon>
        <taxon>Actinopterygii</taxon>
        <taxon>Neopterygii</taxon>
        <taxon>Teleostei</taxon>
        <taxon>Neoteleostei</taxon>
        <taxon>Acanthomorphata</taxon>
        <taxon>Eupercaria</taxon>
        <taxon>Perciformes</taxon>
        <taxon>Notothenioidei</taxon>
        <taxon>Nototheniidae</taxon>
        <taxon>Dissostichus</taxon>
    </lineage>
</organism>
<proteinExistence type="predicted"/>
<comment type="caution">
    <text evidence="1">The sequence shown here is derived from an EMBL/GenBank/DDBJ whole genome shotgun (WGS) entry which is preliminary data.</text>
</comment>
<feature type="non-terminal residue" evidence="1">
    <location>
        <position position="1"/>
    </location>
</feature>
<evidence type="ECO:0000313" key="2">
    <source>
        <dbReference type="Proteomes" id="UP001228049"/>
    </source>
</evidence>
<gene>
    <name evidence="1" type="ORF">KUDE01_009529</name>
</gene>
<dbReference type="AlphaFoldDB" id="A0AAD9BX79"/>
<dbReference type="EMBL" id="JASDAP010000015">
    <property type="protein sequence ID" value="KAK1890698.1"/>
    <property type="molecule type" value="Genomic_DNA"/>
</dbReference>
<feature type="non-terminal residue" evidence="1">
    <location>
        <position position="50"/>
    </location>
</feature>
<protein>
    <submittedName>
        <fullName evidence="1">Non-structural polyprotein 1AB</fullName>
    </submittedName>
</protein>
<name>A0AAD9BX79_DISEL</name>